<name>A0A4Q7YLV5_9GAMM</name>
<dbReference type="SUPFAM" id="SSF55957">
    <property type="entry name" value="Phosphoglucomutase, C-terminal domain"/>
    <property type="match status" value="1"/>
</dbReference>
<dbReference type="Pfam" id="PF00408">
    <property type="entry name" value="PGM_PMM_IV"/>
    <property type="match status" value="1"/>
</dbReference>
<dbReference type="Gene3D" id="3.30.310.50">
    <property type="entry name" value="Alpha-D-phosphohexomutase, C-terminal domain"/>
    <property type="match status" value="1"/>
</dbReference>
<evidence type="ECO:0000256" key="4">
    <source>
        <dbReference type="ARBA" id="ARBA00022842"/>
    </source>
</evidence>
<dbReference type="InterPro" id="IPR005846">
    <property type="entry name" value="A-D-PHexomutase_a/b/a-III"/>
</dbReference>
<feature type="modified residue" description="Phosphoserine" evidence="6">
    <location>
        <position position="101"/>
    </location>
</feature>
<dbReference type="OrthoDB" id="9803322at2"/>
<dbReference type="InterPro" id="IPR050060">
    <property type="entry name" value="Phosphoglucosamine_mutase"/>
</dbReference>
<comment type="catalytic activity">
    <reaction evidence="6 8">
        <text>alpha-D-glucosamine 1-phosphate = D-glucosamine 6-phosphate</text>
        <dbReference type="Rhea" id="RHEA:23424"/>
        <dbReference type="ChEBI" id="CHEBI:58516"/>
        <dbReference type="ChEBI" id="CHEBI:58725"/>
        <dbReference type="EC" id="5.4.2.10"/>
    </reaction>
</comment>
<organism evidence="13 14">
    <name type="scientific">Fluviicoccus keumensis</name>
    <dbReference type="NCBI Taxonomy" id="1435465"/>
    <lineage>
        <taxon>Bacteria</taxon>
        <taxon>Pseudomonadati</taxon>
        <taxon>Pseudomonadota</taxon>
        <taxon>Gammaproteobacteria</taxon>
        <taxon>Moraxellales</taxon>
        <taxon>Moraxellaceae</taxon>
        <taxon>Fluviicoccus</taxon>
    </lineage>
</organism>
<gene>
    <name evidence="6" type="primary">glmM</name>
    <name evidence="13" type="ORF">EV700_2218</name>
</gene>
<feature type="domain" description="Alpha-D-phosphohexomutase alpha/beta/alpha" evidence="12">
    <location>
        <begin position="257"/>
        <end position="366"/>
    </location>
</feature>
<comment type="caution">
    <text evidence="13">The sequence shown here is derived from an EMBL/GenBank/DDBJ whole genome shotgun (WGS) entry which is preliminary data.</text>
</comment>
<keyword evidence="14" id="KW-1185">Reference proteome</keyword>
<evidence type="ECO:0000256" key="5">
    <source>
        <dbReference type="ARBA" id="ARBA00023235"/>
    </source>
</evidence>
<feature type="binding site" evidence="6">
    <location>
        <position position="244"/>
    </location>
    <ligand>
        <name>Mg(2+)</name>
        <dbReference type="ChEBI" id="CHEBI:18420"/>
    </ligand>
</feature>
<evidence type="ECO:0000256" key="2">
    <source>
        <dbReference type="ARBA" id="ARBA00022553"/>
    </source>
</evidence>
<dbReference type="Proteomes" id="UP000292423">
    <property type="component" value="Unassembled WGS sequence"/>
</dbReference>
<dbReference type="NCBIfam" id="NF008139">
    <property type="entry name" value="PRK10887.1"/>
    <property type="match status" value="1"/>
</dbReference>
<evidence type="ECO:0000256" key="3">
    <source>
        <dbReference type="ARBA" id="ARBA00022723"/>
    </source>
</evidence>
<dbReference type="FunFam" id="3.40.120.10:FF:000001">
    <property type="entry name" value="Phosphoglucosamine mutase"/>
    <property type="match status" value="1"/>
</dbReference>
<dbReference type="InterPro" id="IPR005841">
    <property type="entry name" value="Alpha-D-phosphohexomutase_SF"/>
</dbReference>
<dbReference type="Pfam" id="PF02878">
    <property type="entry name" value="PGM_PMM_I"/>
    <property type="match status" value="1"/>
</dbReference>
<feature type="domain" description="Alpha-D-phosphohexomutase alpha/beta/alpha" evidence="11">
    <location>
        <begin position="156"/>
        <end position="253"/>
    </location>
</feature>
<dbReference type="Pfam" id="PF02880">
    <property type="entry name" value="PGM_PMM_III"/>
    <property type="match status" value="1"/>
</dbReference>
<proteinExistence type="inferred from homology"/>
<evidence type="ECO:0000256" key="8">
    <source>
        <dbReference type="RuleBase" id="RU004327"/>
    </source>
</evidence>
<comment type="PTM">
    <text evidence="6">Activated by phosphorylation.</text>
</comment>
<feature type="domain" description="Alpha-D-phosphohexomutase C-terminal" evidence="9">
    <location>
        <begin position="372"/>
        <end position="438"/>
    </location>
</feature>
<dbReference type="GO" id="GO:0005829">
    <property type="term" value="C:cytosol"/>
    <property type="evidence" value="ECO:0007669"/>
    <property type="project" value="TreeGrafter"/>
</dbReference>
<feature type="binding site" evidence="6">
    <location>
        <position position="240"/>
    </location>
    <ligand>
        <name>Mg(2+)</name>
        <dbReference type="ChEBI" id="CHEBI:18420"/>
    </ligand>
</feature>
<dbReference type="EC" id="5.4.2.10" evidence="6 8"/>
<dbReference type="AlphaFoldDB" id="A0A4Q7YLV5"/>
<feature type="domain" description="Alpha-D-phosphohexomutase alpha/beta/alpha" evidence="10">
    <location>
        <begin position="3"/>
        <end position="134"/>
    </location>
</feature>
<comment type="similarity">
    <text evidence="1 6 7">Belongs to the phosphohexose mutase family.</text>
</comment>
<evidence type="ECO:0000259" key="9">
    <source>
        <dbReference type="Pfam" id="PF00408"/>
    </source>
</evidence>
<dbReference type="GO" id="GO:0000287">
    <property type="term" value="F:magnesium ion binding"/>
    <property type="evidence" value="ECO:0007669"/>
    <property type="project" value="UniProtKB-UniRule"/>
</dbReference>
<dbReference type="PROSITE" id="PS00710">
    <property type="entry name" value="PGM_PMM"/>
    <property type="match status" value="1"/>
</dbReference>
<dbReference type="Pfam" id="PF02879">
    <property type="entry name" value="PGM_PMM_II"/>
    <property type="match status" value="1"/>
</dbReference>
<dbReference type="PANTHER" id="PTHR42946">
    <property type="entry name" value="PHOSPHOHEXOSE MUTASE"/>
    <property type="match status" value="1"/>
</dbReference>
<dbReference type="FunFam" id="3.40.120.10:FF:000003">
    <property type="entry name" value="Phosphoglucosamine mutase"/>
    <property type="match status" value="1"/>
</dbReference>
<comment type="function">
    <text evidence="6 8">Catalyzes the conversion of glucosamine-6-phosphate to glucosamine-1-phosphate.</text>
</comment>
<protein>
    <recommendedName>
        <fullName evidence="6 8">Phosphoglucosamine mutase</fullName>
        <ecNumber evidence="6 8">5.4.2.10</ecNumber>
    </recommendedName>
</protein>
<dbReference type="InterPro" id="IPR036900">
    <property type="entry name" value="A-D-PHexomutase_C_sf"/>
</dbReference>
<evidence type="ECO:0000313" key="13">
    <source>
        <dbReference type="EMBL" id="RZU38288.1"/>
    </source>
</evidence>
<comment type="cofactor">
    <cofactor evidence="6">
        <name>Mg(2+)</name>
        <dbReference type="ChEBI" id="CHEBI:18420"/>
    </cofactor>
    <text evidence="6">Binds 1 Mg(2+) ion per subunit.</text>
</comment>
<evidence type="ECO:0000259" key="12">
    <source>
        <dbReference type="Pfam" id="PF02880"/>
    </source>
</evidence>
<dbReference type="InterPro" id="IPR005844">
    <property type="entry name" value="A-D-PHexomutase_a/b/a-I"/>
</dbReference>
<evidence type="ECO:0000256" key="7">
    <source>
        <dbReference type="RuleBase" id="RU004326"/>
    </source>
</evidence>
<evidence type="ECO:0000256" key="1">
    <source>
        <dbReference type="ARBA" id="ARBA00010231"/>
    </source>
</evidence>
<dbReference type="SUPFAM" id="SSF53738">
    <property type="entry name" value="Phosphoglucomutase, first 3 domains"/>
    <property type="match status" value="3"/>
</dbReference>
<dbReference type="GO" id="GO:0004615">
    <property type="term" value="F:phosphomannomutase activity"/>
    <property type="evidence" value="ECO:0007669"/>
    <property type="project" value="TreeGrafter"/>
</dbReference>
<feature type="binding site" evidence="6">
    <location>
        <position position="242"/>
    </location>
    <ligand>
        <name>Mg(2+)</name>
        <dbReference type="ChEBI" id="CHEBI:18420"/>
    </ligand>
</feature>
<evidence type="ECO:0000259" key="11">
    <source>
        <dbReference type="Pfam" id="PF02879"/>
    </source>
</evidence>
<dbReference type="EMBL" id="SHKX01000013">
    <property type="protein sequence ID" value="RZU38288.1"/>
    <property type="molecule type" value="Genomic_DNA"/>
</dbReference>
<dbReference type="GO" id="GO:0006048">
    <property type="term" value="P:UDP-N-acetylglucosamine biosynthetic process"/>
    <property type="evidence" value="ECO:0007669"/>
    <property type="project" value="TreeGrafter"/>
</dbReference>
<dbReference type="RefSeq" id="WP_130413735.1">
    <property type="nucleotide sequence ID" value="NZ_SHKX01000013.1"/>
</dbReference>
<reference evidence="13 14" key="1">
    <citation type="submission" date="2019-02" db="EMBL/GenBank/DDBJ databases">
        <title>Genomic Encyclopedia of Type Strains, Phase IV (KMG-IV): sequencing the most valuable type-strain genomes for metagenomic binning, comparative biology and taxonomic classification.</title>
        <authorList>
            <person name="Goeker M."/>
        </authorList>
    </citation>
    <scope>NUCLEOTIDE SEQUENCE [LARGE SCALE GENOMIC DNA]</scope>
    <source>
        <strain evidence="13 14">DSM 105135</strain>
    </source>
</reference>
<dbReference type="PANTHER" id="PTHR42946:SF1">
    <property type="entry name" value="PHOSPHOGLUCOMUTASE (ALPHA-D-GLUCOSE-1,6-BISPHOSPHATE-DEPENDENT)"/>
    <property type="match status" value="1"/>
</dbReference>
<sequence length="445" mass="47634">MSRQYFGTDGVRGRVGEMPIVPEFALKLGWAAGKVLAASGKPSVVIGKDTRLSGYLLESALQSGLSAAGVDVRLLGPMPTPAVAHLARAFHASAGVVISASHNPYFDNGIKFFSADGKKLPDSVEQEIESWLDKPMTIDNPDALGKTLRQEDAKGRYIEFCKASFPYHLSLRGLKIVVDCANGATYQVGPAVFRELGAEVITVGCEPNGFNINADCGSTHPQALQAAVLINKADLGIAFDGDGDRIVMVDHTGSVVDGDEIIYIIARSRLDDGIPLQGVVGTLMSNMGMEVALRDLGLEFIRAKVGDRYVMEQLTQRGWTLGGEGSGHVVCLDKTTTGDAIIASLQVLTAIVRAGHSLHDLRQGMSKFPQQLINVKIGQKSDPMKNTLVREAVEQAESELGARGRVLLRASGTEPVIRVMVEGEHQAQISRLCQHLADVVRTALA</sequence>
<feature type="binding site" description="via phosphate group" evidence="6">
    <location>
        <position position="101"/>
    </location>
    <ligand>
        <name>Mg(2+)</name>
        <dbReference type="ChEBI" id="CHEBI:18420"/>
    </ligand>
</feature>
<dbReference type="InterPro" id="IPR016066">
    <property type="entry name" value="A-D-PHexomutase_CS"/>
</dbReference>
<accession>A0A4Q7YLV5</accession>
<dbReference type="InterPro" id="IPR005843">
    <property type="entry name" value="A-D-PHexomutase_C"/>
</dbReference>
<evidence type="ECO:0000259" key="10">
    <source>
        <dbReference type="Pfam" id="PF02878"/>
    </source>
</evidence>
<dbReference type="GO" id="GO:0009252">
    <property type="term" value="P:peptidoglycan biosynthetic process"/>
    <property type="evidence" value="ECO:0007669"/>
    <property type="project" value="UniProtKB-ARBA"/>
</dbReference>
<dbReference type="GO" id="GO:0005975">
    <property type="term" value="P:carbohydrate metabolic process"/>
    <property type="evidence" value="ECO:0007669"/>
    <property type="project" value="InterPro"/>
</dbReference>
<feature type="active site" description="Phosphoserine intermediate" evidence="6">
    <location>
        <position position="101"/>
    </location>
</feature>
<dbReference type="InterPro" id="IPR016055">
    <property type="entry name" value="A-D-PHexomutase_a/b/a-I/II/III"/>
</dbReference>
<dbReference type="NCBIfam" id="TIGR01455">
    <property type="entry name" value="glmM"/>
    <property type="match status" value="1"/>
</dbReference>
<dbReference type="InterPro" id="IPR006352">
    <property type="entry name" value="GlmM_bact"/>
</dbReference>
<keyword evidence="2 6" id="KW-0597">Phosphoprotein</keyword>
<keyword evidence="3 6" id="KW-0479">Metal-binding</keyword>
<dbReference type="PRINTS" id="PR00509">
    <property type="entry name" value="PGMPMM"/>
</dbReference>
<dbReference type="Gene3D" id="3.40.120.10">
    <property type="entry name" value="Alpha-D-Glucose-1,6-Bisphosphate, subunit A, domain 3"/>
    <property type="match status" value="3"/>
</dbReference>
<dbReference type="HAMAP" id="MF_01554_B">
    <property type="entry name" value="GlmM_B"/>
    <property type="match status" value="1"/>
</dbReference>
<dbReference type="CDD" id="cd05802">
    <property type="entry name" value="GlmM"/>
    <property type="match status" value="1"/>
</dbReference>
<dbReference type="GO" id="GO:0008966">
    <property type="term" value="F:phosphoglucosamine mutase activity"/>
    <property type="evidence" value="ECO:0007669"/>
    <property type="project" value="UniProtKB-UniRule"/>
</dbReference>
<dbReference type="InterPro" id="IPR005845">
    <property type="entry name" value="A-D-PHexomutase_a/b/a-II"/>
</dbReference>
<keyword evidence="4 6" id="KW-0460">Magnesium</keyword>
<evidence type="ECO:0000313" key="14">
    <source>
        <dbReference type="Proteomes" id="UP000292423"/>
    </source>
</evidence>
<dbReference type="FunFam" id="3.30.310.50:FF:000001">
    <property type="entry name" value="Phosphoglucosamine mutase"/>
    <property type="match status" value="1"/>
</dbReference>
<keyword evidence="5 6" id="KW-0413">Isomerase</keyword>
<evidence type="ECO:0000256" key="6">
    <source>
        <dbReference type="HAMAP-Rule" id="MF_01554"/>
    </source>
</evidence>